<dbReference type="InterPro" id="IPR012338">
    <property type="entry name" value="Beta-lactam/transpept-like"/>
</dbReference>
<evidence type="ECO:0000313" key="2">
    <source>
        <dbReference type="EMBL" id="AXK41144.1"/>
    </source>
</evidence>
<reference evidence="3" key="1">
    <citation type="submission" date="2018-07" db="EMBL/GenBank/DDBJ databases">
        <title>Genome sequence of Erythrobacter strain YH-07, an antagonistic bacterium isolated from Yellow Sea.</title>
        <authorList>
            <person name="Tang T."/>
            <person name="Liu Q."/>
            <person name="Sun X."/>
        </authorList>
    </citation>
    <scope>NUCLEOTIDE SEQUENCE [LARGE SCALE GENOMIC DNA]</scope>
    <source>
        <strain evidence="3">YH-07</strain>
    </source>
</reference>
<sequence length="456" mass="49107">MLEILTSLVMAISPIEAAAEAMLPSVIIEGEEPQEGQLADWMADYDVPAVSVAVVENGKVVDVKAFGPIDGQTRFNIASLSKPVTAFLSLAYLEGRGNTLDIPISELLADWELRTAEDVEEVDPSDITLAQLLSHRAGTSTAGFRGYAATDAIPSLTQILDGSDPANSDPVIVERRPDQGFRYSGGGYQIIERALQDDSGESFAALAKRTVFDPLGMKNSGFGQPGENHARAHDAEGTQLEGGYRRYPELAAAGLWSTAEDMARFVIAMNSALAGESDLVSKEGATRLLTPPDDSVNYALGFGTGLNANDRFFAHSGSNAGFKAIMFGFPDRDGGIVILTNGERGPIVYRALADAIADRMGWPHPYREVVREMALDADETAKIIGLYRLDDFSYLIEASETGLTMSANEGDRIELKPIEGDRLLREVDGQFFGLDRSPNGEVDAILLRGTRIPRAS</sequence>
<accession>A0A345YB42</accession>
<dbReference type="SUPFAM" id="SSF56601">
    <property type="entry name" value="beta-lactamase/transpeptidase-like"/>
    <property type="match status" value="1"/>
</dbReference>
<gene>
    <name evidence="2" type="ORF">DVR09_01315</name>
</gene>
<dbReference type="PANTHER" id="PTHR46825">
    <property type="entry name" value="D-ALANYL-D-ALANINE-CARBOXYPEPTIDASE/ENDOPEPTIDASE AMPH"/>
    <property type="match status" value="1"/>
</dbReference>
<dbReference type="PANTHER" id="PTHR46825:SF12">
    <property type="entry name" value="PENICILLIN-BINDING PROTEIN 4"/>
    <property type="match status" value="1"/>
</dbReference>
<dbReference type="OrthoDB" id="5705574at2"/>
<dbReference type="RefSeq" id="WP_115415334.1">
    <property type="nucleotide sequence ID" value="NZ_CP031357.1"/>
</dbReference>
<dbReference type="AlphaFoldDB" id="A0A345YB42"/>
<dbReference type="KEGG" id="err:DVR09_01315"/>
<name>A0A345YB42_9SPHN</name>
<dbReference type="InterPro" id="IPR001466">
    <property type="entry name" value="Beta-lactam-related"/>
</dbReference>
<dbReference type="EMBL" id="CP031357">
    <property type="protein sequence ID" value="AXK41144.1"/>
    <property type="molecule type" value="Genomic_DNA"/>
</dbReference>
<evidence type="ECO:0000259" key="1">
    <source>
        <dbReference type="Pfam" id="PF00144"/>
    </source>
</evidence>
<dbReference type="Gene3D" id="3.40.710.10">
    <property type="entry name" value="DD-peptidase/beta-lactamase superfamily"/>
    <property type="match status" value="1"/>
</dbReference>
<feature type="domain" description="Beta-lactamase-related" evidence="1">
    <location>
        <begin position="42"/>
        <end position="354"/>
    </location>
</feature>
<dbReference type="GO" id="GO:0016787">
    <property type="term" value="F:hydrolase activity"/>
    <property type="evidence" value="ECO:0007669"/>
    <property type="project" value="UniProtKB-KW"/>
</dbReference>
<keyword evidence="2" id="KW-0378">Hydrolase</keyword>
<dbReference type="Proteomes" id="UP000254508">
    <property type="component" value="Chromosome"/>
</dbReference>
<dbReference type="InterPro" id="IPR050491">
    <property type="entry name" value="AmpC-like"/>
</dbReference>
<evidence type="ECO:0000313" key="3">
    <source>
        <dbReference type="Proteomes" id="UP000254508"/>
    </source>
</evidence>
<proteinExistence type="predicted"/>
<keyword evidence="3" id="KW-1185">Reference proteome</keyword>
<protein>
    <submittedName>
        <fullName evidence="2">Class A beta-lactamase-related serine hydrolase</fullName>
    </submittedName>
</protein>
<dbReference type="Pfam" id="PF00144">
    <property type="entry name" value="Beta-lactamase"/>
    <property type="match status" value="1"/>
</dbReference>
<organism evidence="2 3">
    <name type="scientific">Erythrobacter aureus</name>
    <dbReference type="NCBI Taxonomy" id="2182384"/>
    <lineage>
        <taxon>Bacteria</taxon>
        <taxon>Pseudomonadati</taxon>
        <taxon>Pseudomonadota</taxon>
        <taxon>Alphaproteobacteria</taxon>
        <taxon>Sphingomonadales</taxon>
        <taxon>Erythrobacteraceae</taxon>
        <taxon>Erythrobacter/Porphyrobacter group</taxon>
        <taxon>Erythrobacter</taxon>
    </lineage>
</organism>